<evidence type="ECO:0000259" key="1">
    <source>
        <dbReference type="Pfam" id="PF08765"/>
    </source>
</evidence>
<dbReference type="SUPFAM" id="SSF46689">
    <property type="entry name" value="Homeodomain-like"/>
    <property type="match status" value="1"/>
</dbReference>
<dbReference type="InterPro" id="IPR052411">
    <property type="entry name" value="c-mor_Regulatory_Protein"/>
</dbReference>
<evidence type="ECO:0000313" key="3">
    <source>
        <dbReference type="Proteomes" id="UP000006235"/>
    </source>
</evidence>
<name>F9Q9M2_9PAST</name>
<proteinExistence type="predicted"/>
<dbReference type="Proteomes" id="UP000006235">
    <property type="component" value="Unassembled WGS sequence"/>
</dbReference>
<dbReference type="AlphaFoldDB" id="F9Q9M2"/>
<sequence length="145" mass="16676">MNAQLKVQEDLFDTEHATVGDLFDHLDNIPANEIYHKWPSTLSDIIEVLKCELIRQGEEPDKAQGSAAKLVGVMAHYFGGKSVYLPTGEVLKDALRNVKIYQEFDGKNVPELVIKYRLSESHIYAILREQRALLRKRYQRDLFDS</sequence>
<reference evidence="2 3" key="1">
    <citation type="submission" date="2011-07" db="EMBL/GenBank/DDBJ databases">
        <authorList>
            <person name="Harkins D.M."/>
            <person name="Madupu R."/>
            <person name="Durkin A.S."/>
            <person name="Torralba M."/>
            <person name="Methe B."/>
            <person name="Sutton G.G."/>
            <person name="Nelson K.E."/>
        </authorList>
    </citation>
    <scope>NUCLEOTIDE SEQUENCE [LARGE SCALE GENOMIC DNA]</scope>
    <source>
        <strain evidence="2 3">HK 85</strain>
    </source>
</reference>
<dbReference type="PANTHER" id="PTHR37812">
    <property type="entry name" value="MU-LIKE PROPHAGE FLUMU PROTEIN C"/>
    <property type="match status" value="1"/>
</dbReference>
<protein>
    <submittedName>
        <fullName evidence="2">Mor transcription activator family protein</fullName>
    </submittedName>
</protein>
<dbReference type="InterPro" id="IPR009057">
    <property type="entry name" value="Homeodomain-like_sf"/>
</dbReference>
<dbReference type="EMBL" id="AFUV01000014">
    <property type="protein sequence ID" value="EGV05793.1"/>
    <property type="molecule type" value="Genomic_DNA"/>
</dbReference>
<dbReference type="RefSeq" id="WP_007242749.1">
    <property type="nucleotide sequence ID" value="NZ_AFUV01000014.1"/>
</dbReference>
<comment type="caution">
    <text evidence="2">The sequence shown here is derived from an EMBL/GenBank/DDBJ whole genome shotgun (WGS) entry which is preliminary data.</text>
</comment>
<organism evidence="2 3">
    <name type="scientific">Haemophilus pittmaniae HK 85</name>
    <dbReference type="NCBI Taxonomy" id="1035188"/>
    <lineage>
        <taxon>Bacteria</taxon>
        <taxon>Pseudomonadati</taxon>
        <taxon>Pseudomonadota</taxon>
        <taxon>Gammaproteobacteria</taxon>
        <taxon>Pasteurellales</taxon>
        <taxon>Pasteurellaceae</taxon>
        <taxon>Haemophilus</taxon>
    </lineage>
</organism>
<dbReference type="Pfam" id="PF08765">
    <property type="entry name" value="Mor"/>
    <property type="match status" value="1"/>
</dbReference>
<feature type="domain" description="Mor transcription activator" evidence="1">
    <location>
        <begin position="37"/>
        <end position="142"/>
    </location>
</feature>
<evidence type="ECO:0000313" key="2">
    <source>
        <dbReference type="EMBL" id="EGV05793.1"/>
    </source>
</evidence>
<accession>F9Q9M2</accession>
<dbReference type="InterPro" id="IPR014875">
    <property type="entry name" value="Mor_transcription_activator"/>
</dbReference>
<dbReference type="PANTHER" id="PTHR37812:SF1">
    <property type="entry name" value="MU-LIKE PROPHAGE FLUMU PROTEIN C"/>
    <property type="match status" value="1"/>
</dbReference>
<dbReference type="Gene3D" id="1.10.10.60">
    <property type="entry name" value="Homeodomain-like"/>
    <property type="match status" value="1"/>
</dbReference>
<gene>
    <name evidence="2" type="ORF">HMPREF9952_0725</name>
</gene>
<dbReference type="STRING" id="1035188.HMPREF9952_0725"/>